<name>A0ACB8F418_9SAUR</name>
<protein>
    <submittedName>
        <fullName evidence="1">Uncharacterized protein</fullName>
    </submittedName>
</protein>
<evidence type="ECO:0000313" key="1">
    <source>
        <dbReference type="EMBL" id="KAH8000093.1"/>
    </source>
</evidence>
<comment type="caution">
    <text evidence="1">The sequence shown here is derived from an EMBL/GenBank/DDBJ whole genome shotgun (WGS) entry which is preliminary data.</text>
</comment>
<dbReference type="EMBL" id="CM037618">
    <property type="protein sequence ID" value="KAH8000093.1"/>
    <property type="molecule type" value="Genomic_DNA"/>
</dbReference>
<accession>A0ACB8F418</accession>
<evidence type="ECO:0000313" key="2">
    <source>
        <dbReference type="Proteomes" id="UP000827872"/>
    </source>
</evidence>
<sequence length="101" mass="11388">MFFFLTSVLWQIYSSGEKKNVESNKELHPTYTNSLTEAIATMHHNLCNISILPIITSHHYGPFRTGGKECPREAKNSVPGEEFTQPRNPSSVKTLLLNLTP</sequence>
<dbReference type="Proteomes" id="UP000827872">
    <property type="component" value="Linkage Group LG05"/>
</dbReference>
<gene>
    <name evidence="1" type="ORF">K3G42_022426</name>
</gene>
<organism evidence="1 2">
    <name type="scientific">Sphaerodactylus townsendi</name>
    <dbReference type="NCBI Taxonomy" id="933632"/>
    <lineage>
        <taxon>Eukaryota</taxon>
        <taxon>Metazoa</taxon>
        <taxon>Chordata</taxon>
        <taxon>Craniata</taxon>
        <taxon>Vertebrata</taxon>
        <taxon>Euteleostomi</taxon>
        <taxon>Lepidosauria</taxon>
        <taxon>Squamata</taxon>
        <taxon>Bifurcata</taxon>
        <taxon>Gekkota</taxon>
        <taxon>Sphaerodactylidae</taxon>
        <taxon>Sphaerodactylus</taxon>
    </lineage>
</organism>
<proteinExistence type="predicted"/>
<keyword evidence="2" id="KW-1185">Reference proteome</keyword>
<reference evidence="1" key="1">
    <citation type="submission" date="2021-08" db="EMBL/GenBank/DDBJ databases">
        <title>The first chromosome-level gecko genome reveals the dynamic sex chromosomes of Neotropical dwarf geckos (Sphaerodactylidae: Sphaerodactylus).</title>
        <authorList>
            <person name="Pinto B.J."/>
            <person name="Keating S.E."/>
            <person name="Gamble T."/>
        </authorList>
    </citation>
    <scope>NUCLEOTIDE SEQUENCE</scope>
    <source>
        <strain evidence="1">TG3544</strain>
    </source>
</reference>